<keyword evidence="2" id="KW-0732">Signal</keyword>
<dbReference type="SUPFAM" id="SSF56925">
    <property type="entry name" value="OMPA-like"/>
    <property type="match status" value="1"/>
</dbReference>
<organism evidence="7 8">
    <name type="scientific">Methylocystis heyeri</name>
    <dbReference type="NCBI Taxonomy" id="391905"/>
    <lineage>
        <taxon>Bacteria</taxon>
        <taxon>Pseudomonadati</taxon>
        <taxon>Pseudomonadota</taxon>
        <taxon>Alphaproteobacteria</taxon>
        <taxon>Hyphomicrobiales</taxon>
        <taxon>Methylocystaceae</taxon>
        <taxon>Methylocystis</taxon>
    </lineage>
</organism>
<reference evidence="7 8" key="1">
    <citation type="submission" date="2019-11" db="EMBL/GenBank/DDBJ databases">
        <title>The genome sequence of Methylocystis heyeri.</title>
        <authorList>
            <person name="Oshkin I.Y."/>
            <person name="Miroshnikov K."/>
            <person name="Dedysh S.N."/>
        </authorList>
    </citation>
    <scope>NUCLEOTIDE SEQUENCE [LARGE SCALE GENOMIC DNA]</scope>
    <source>
        <strain evidence="7 8">H2</strain>
    </source>
</reference>
<evidence type="ECO:0000313" key="7">
    <source>
        <dbReference type="EMBL" id="QGM47331.1"/>
    </source>
</evidence>
<name>A0A6B8KJS2_9HYPH</name>
<evidence type="ECO:0000259" key="6">
    <source>
        <dbReference type="Pfam" id="PF13505"/>
    </source>
</evidence>
<evidence type="ECO:0000256" key="2">
    <source>
        <dbReference type="ARBA" id="ARBA00022729"/>
    </source>
</evidence>
<dbReference type="Gene3D" id="2.40.160.20">
    <property type="match status" value="1"/>
</dbReference>
<dbReference type="KEGG" id="mhey:H2LOC_017465"/>
<evidence type="ECO:0000313" key="8">
    <source>
        <dbReference type="Proteomes" id="UP000309061"/>
    </source>
</evidence>
<evidence type="ECO:0000256" key="3">
    <source>
        <dbReference type="ARBA" id="ARBA00023136"/>
    </source>
</evidence>
<gene>
    <name evidence="7" type="ORF">H2LOC_017465</name>
</gene>
<comment type="subcellular location">
    <subcellularLocation>
        <location evidence="1">Cell outer membrane</location>
    </subcellularLocation>
</comment>
<dbReference type="PANTHER" id="PTHR34001">
    <property type="entry name" value="BLL7405 PROTEIN"/>
    <property type="match status" value="1"/>
</dbReference>
<keyword evidence="3" id="KW-0472">Membrane</keyword>
<proteinExistence type="inferred from homology"/>
<dbReference type="Pfam" id="PF13505">
    <property type="entry name" value="OMP_b-brl"/>
    <property type="match status" value="1"/>
</dbReference>
<dbReference type="OrthoDB" id="9815357at2"/>
<protein>
    <submittedName>
        <fullName evidence="7">Outer membrane beta-barrel protein</fullName>
    </submittedName>
</protein>
<dbReference type="Proteomes" id="UP000309061">
    <property type="component" value="Chromosome"/>
</dbReference>
<accession>A0A6B8KJS2</accession>
<dbReference type="InterPro" id="IPR051692">
    <property type="entry name" value="OMP-like"/>
</dbReference>
<dbReference type="InterPro" id="IPR011250">
    <property type="entry name" value="OMP/PagP_B-barrel"/>
</dbReference>
<sequence>MVCILTAPEIGKPGRQSFPQTAFQISSKENAVKKLLITAAALALGVGSAFAADLPSRKAAPVYVPPPPPPPLWTGFYAGLNIGGGWSAGGGNNSYLPYSDPGYGLGSVVAGTPNLFFLPGGGTTGRNTGGVIGGGQVGYNYQFGQFLAGVEADIQGTSITGGNQGNYAGVYNSPYAGLRGSAGVLTPLVTGNGGNVGLPWFGTVRGRVGYLVTPTLLLYGTGGFAYGGVQVFNQSNTRTGWTAGGGAEWLFLPNWSAKIEYLYTDLSAGGVQGGWGWNYGYNNHPQFNTVRLGVNYHFNAAAPAPVLAKY</sequence>
<keyword evidence="8" id="KW-1185">Reference proteome</keyword>
<evidence type="ECO:0000256" key="1">
    <source>
        <dbReference type="ARBA" id="ARBA00004442"/>
    </source>
</evidence>
<keyword evidence="4" id="KW-0998">Cell outer membrane</keyword>
<comment type="similarity">
    <text evidence="5">Belongs to the Omp25/RopB family.</text>
</comment>
<dbReference type="InterPro" id="IPR027385">
    <property type="entry name" value="Beta-barrel_OMP"/>
</dbReference>
<evidence type="ECO:0000256" key="4">
    <source>
        <dbReference type="ARBA" id="ARBA00023237"/>
    </source>
</evidence>
<feature type="domain" description="Outer membrane protein beta-barrel" evidence="6">
    <location>
        <begin position="73"/>
        <end position="298"/>
    </location>
</feature>
<dbReference type="AlphaFoldDB" id="A0A6B8KJS2"/>
<evidence type="ECO:0000256" key="5">
    <source>
        <dbReference type="ARBA" id="ARBA00038306"/>
    </source>
</evidence>
<dbReference type="GO" id="GO:0009279">
    <property type="term" value="C:cell outer membrane"/>
    <property type="evidence" value="ECO:0007669"/>
    <property type="project" value="UniProtKB-SubCell"/>
</dbReference>
<dbReference type="EMBL" id="CP046052">
    <property type="protein sequence ID" value="QGM47331.1"/>
    <property type="molecule type" value="Genomic_DNA"/>
</dbReference>
<dbReference type="PANTHER" id="PTHR34001:SF3">
    <property type="entry name" value="BLL7405 PROTEIN"/>
    <property type="match status" value="1"/>
</dbReference>